<dbReference type="AlphaFoldDB" id="A0A0A9HVH1"/>
<organism evidence="1">
    <name type="scientific">Arundo donax</name>
    <name type="common">Giant reed</name>
    <name type="synonym">Donax arundinaceus</name>
    <dbReference type="NCBI Taxonomy" id="35708"/>
    <lineage>
        <taxon>Eukaryota</taxon>
        <taxon>Viridiplantae</taxon>
        <taxon>Streptophyta</taxon>
        <taxon>Embryophyta</taxon>
        <taxon>Tracheophyta</taxon>
        <taxon>Spermatophyta</taxon>
        <taxon>Magnoliopsida</taxon>
        <taxon>Liliopsida</taxon>
        <taxon>Poales</taxon>
        <taxon>Poaceae</taxon>
        <taxon>PACMAD clade</taxon>
        <taxon>Arundinoideae</taxon>
        <taxon>Arundineae</taxon>
        <taxon>Arundo</taxon>
    </lineage>
</organism>
<proteinExistence type="predicted"/>
<dbReference type="EMBL" id="GBRH01160983">
    <property type="protein sequence ID" value="JAE36913.1"/>
    <property type="molecule type" value="Transcribed_RNA"/>
</dbReference>
<protein>
    <submittedName>
        <fullName evidence="1">Uncharacterized protein</fullName>
    </submittedName>
</protein>
<evidence type="ECO:0000313" key="1">
    <source>
        <dbReference type="EMBL" id="JAE36913.1"/>
    </source>
</evidence>
<accession>A0A0A9HVH1</accession>
<reference evidence="1" key="2">
    <citation type="journal article" date="2015" name="Data Brief">
        <title>Shoot transcriptome of the giant reed, Arundo donax.</title>
        <authorList>
            <person name="Barrero R.A."/>
            <person name="Guerrero F.D."/>
            <person name="Moolhuijzen P."/>
            <person name="Goolsby J.A."/>
            <person name="Tidwell J."/>
            <person name="Bellgard S.E."/>
            <person name="Bellgard M.I."/>
        </authorList>
    </citation>
    <scope>NUCLEOTIDE SEQUENCE</scope>
    <source>
        <tissue evidence="1">Shoot tissue taken approximately 20 cm above the soil surface</tissue>
    </source>
</reference>
<name>A0A0A9HVH1_ARUDO</name>
<sequence>MVLHSYILSVFFSVLQVITSSLHSLTLSLSVEILKYSRHLHSCSINRAILCSCC</sequence>
<reference evidence="1" key="1">
    <citation type="submission" date="2014-09" db="EMBL/GenBank/DDBJ databases">
        <authorList>
            <person name="Magalhaes I.L.F."/>
            <person name="Oliveira U."/>
            <person name="Santos F.R."/>
            <person name="Vidigal T.H.D.A."/>
            <person name="Brescovit A.D."/>
            <person name="Santos A.J."/>
        </authorList>
    </citation>
    <scope>NUCLEOTIDE SEQUENCE</scope>
    <source>
        <tissue evidence="1">Shoot tissue taken approximately 20 cm above the soil surface</tissue>
    </source>
</reference>